<keyword evidence="2" id="KW-0732">Signal</keyword>
<dbReference type="InterPro" id="IPR009978">
    <property type="entry name" value="Na_H_antiport_3"/>
</dbReference>
<dbReference type="Pfam" id="PF07399">
    <property type="entry name" value="Na_H_antiport_3"/>
    <property type="match status" value="1"/>
</dbReference>
<proteinExistence type="predicted"/>
<feature type="transmembrane region" description="Helical" evidence="1">
    <location>
        <begin position="495"/>
        <end position="513"/>
    </location>
</feature>
<feature type="chain" id="PRO_5032349480" evidence="2">
    <location>
        <begin position="23"/>
        <end position="547"/>
    </location>
</feature>
<dbReference type="AlphaFoldDB" id="A0A851GS36"/>
<evidence type="ECO:0000313" key="3">
    <source>
        <dbReference type="EMBL" id="NWK57044.1"/>
    </source>
</evidence>
<dbReference type="Proteomes" id="UP000557872">
    <property type="component" value="Unassembled WGS sequence"/>
</dbReference>
<keyword evidence="1" id="KW-1133">Transmembrane helix</keyword>
<feature type="transmembrane region" description="Helical" evidence="1">
    <location>
        <begin position="125"/>
        <end position="148"/>
    </location>
</feature>
<organism evidence="3 4">
    <name type="scientific">Oceaniferula marina</name>
    <dbReference type="NCBI Taxonomy" id="2748318"/>
    <lineage>
        <taxon>Bacteria</taxon>
        <taxon>Pseudomonadati</taxon>
        <taxon>Verrucomicrobiota</taxon>
        <taxon>Verrucomicrobiia</taxon>
        <taxon>Verrucomicrobiales</taxon>
        <taxon>Verrucomicrobiaceae</taxon>
        <taxon>Oceaniferula</taxon>
    </lineage>
</organism>
<accession>A0A851GS36</accession>
<feature type="transmembrane region" description="Helical" evidence="1">
    <location>
        <begin position="246"/>
        <end position="269"/>
    </location>
</feature>
<feature type="transmembrane region" description="Helical" evidence="1">
    <location>
        <begin position="455"/>
        <end position="475"/>
    </location>
</feature>
<dbReference type="RefSeq" id="WP_178933882.1">
    <property type="nucleotide sequence ID" value="NZ_JACBAZ010000008.1"/>
</dbReference>
<feature type="transmembrane region" description="Helical" evidence="1">
    <location>
        <begin position="349"/>
        <end position="372"/>
    </location>
</feature>
<keyword evidence="1" id="KW-0812">Transmembrane</keyword>
<feature type="transmembrane region" description="Helical" evidence="1">
    <location>
        <begin position="168"/>
        <end position="184"/>
    </location>
</feature>
<feature type="transmembrane region" description="Helical" evidence="1">
    <location>
        <begin position="384"/>
        <end position="409"/>
    </location>
</feature>
<name>A0A851GS36_9BACT</name>
<feature type="transmembrane region" description="Helical" evidence="1">
    <location>
        <begin position="421"/>
        <end position="443"/>
    </location>
</feature>
<evidence type="ECO:0000313" key="4">
    <source>
        <dbReference type="Proteomes" id="UP000557872"/>
    </source>
</evidence>
<gene>
    <name evidence="3" type="ORF">HW115_15585</name>
</gene>
<reference evidence="3 4" key="1">
    <citation type="submission" date="2020-07" db="EMBL/GenBank/DDBJ databases">
        <title>Roseicoccus Jingziensis gen. nov., sp. nov., isolated from coastal seawater.</title>
        <authorList>
            <person name="Feng X."/>
        </authorList>
    </citation>
    <scope>NUCLEOTIDE SEQUENCE [LARGE SCALE GENOMIC DNA]</scope>
    <source>
        <strain evidence="3 4">N1E253</strain>
    </source>
</reference>
<feature type="transmembrane region" description="Helical" evidence="1">
    <location>
        <begin position="205"/>
        <end position="234"/>
    </location>
</feature>
<protein>
    <submittedName>
        <fullName evidence="3">Putative Na+/H+ antiporter</fullName>
    </submittedName>
</protein>
<keyword evidence="4" id="KW-1185">Reference proteome</keyword>
<feature type="transmembrane region" description="Helical" evidence="1">
    <location>
        <begin position="66"/>
        <end position="85"/>
    </location>
</feature>
<dbReference type="EMBL" id="JACBAZ010000008">
    <property type="protein sequence ID" value="NWK57044.1"/>
    <property type="molecule type" value="Genomic_DNA"/>
</dbReference>
<keyword evidence="1" id="KW-0472">Membrane</keyword>
<evidence type="ECO:0000256" key="2">
    <source>
        <dbReference type="SAM" id="SignalP"/>
    </source>
</evidence>
<comment type="caution">
    <text evidence="3">The sequence shown here is derived from an EMBL/GenBank/DDBJ whole genome shotgun (WGS) entry which is preliminary data.</text>
</comment>
<evidence type="ECO:0000256" key="1">
    <source>
        <dbReference type="SAM" id="Phobius"/>
    </source>
</evidence>
<feature type="transmembrane region" description="Helical" evidence="1">
    <location>
        <begin position="290"/>
        <end position="309"/>
    </location>
</feature>
<feature type="signal peptide" evidence="2">
    <location>
        <begin position="1"/>
        <end position="22"/>
    </location>
</feature>
<sequence>MSKPFLSILLMMFALCGPAVYAAGGGHEVEQPAFKTSMDNFAAEEKAKGLTEIGERLSYRVEQEPFLLVASIIFVCAIIHTFFAVPLTKYAHQVQHDHDARVRRKREAEGKKTTARDLVSFKATFLHFFGEIEAIFGIWVIALIAAIASFYDVSSAENYIKTVNFTEPMFVVVIMALASTRPVLRFAEACLGFFARWGKETPAAWWLSIMIVAPILGSFITEPGAMTIAAMLLAKKFYSLKPTAKFAYATIGLLFVNVSVGGVLTNFAAPPVLMVASKWDLSSMDMMMHYGDKAIIGIITSTLLYYFFFRKELNSMSGKLEDHNEDGKGDLQENNHPVPLWVTISHLGFMAWTVYFSHTPAMFIGGFLFFLAFRQATEHHQTEVMLRGPILVGFFLAGLVIHGGLQGWWLAPLLTSGLGEWPLFVGSVVLTSFNDNAAITFLASQVDGLGPTLKYAVLAGAVSGGGLTVIANAPNPAGQALLGRFFGDGVSPGKLLMGALIPTVIVSIYMMCIPDPGIKDIFGEDKKALKQMKEELNQPLPDASESH</sequence>